<evidence type="ECO:0000313" key="1">
    <source>
        <dbReference type="EMBL" id="WAQ98503.1"/>
    </source>
</evidence>
<protein>
    <submittedName>
        <fullName evidence="1">Uncharacterized protein</fullName>
    </submittedName>
</protein>
<dbReference type="EMBL" id="CP111014">
    <property type="protein sequence ID" value="WAQ98503.1"/>
    <property type="molecule type" value="Genomic_DNA"/>
</dbReference>
<gene>
    <name evidence="1" type="ORF">MAR_022876</name>
</gene>
<accession>A0ABY7DQV8</accession>
<sequence length="84" mass="9845">MKIKNTVANIKSNLGRVSDWLRRDWEDRELENIPPTELDIRTCKEKNYNDHIIQDQQFKHSGTVIPSKIKLLKQNGLGNGFFHI</sequence>
<organism evidence="1 2">
    <name type="scientific">Mya arenaria</name>
    <name type="common">Soft-shell clam</name>
    <dbReference type="NCBI Taxonomy" id="6604"/>
    <lineage>
        <taxon>Eukaryota</taxon>
        <taxon>Metazoa</taxon>
        <taxon>Spiralia</taxon>
        <taxon>Lophotrochozoa</taxon>
        <taxon>Mollusca</taxon>
        <taxon>Bivalvia</taxon>
        <taxon>Autobranchia</taxon>
        <taxon>Heteroconchia</taxon>
        <taxon>Euheterodonta</taxon>
        <taxon>Imparidentia</taxon>
        <taxon>Neoheterodontei</taxon>
        <taxon>Myida</taxon>
        <taxon>Myoidea</taxon>
        <taxon>Myidae</taxon>
        <taxon>Mya</taxon>
    </lineage>
</organism>
<proteinExistence type="predicted"/>
<keyword evidence="2" id="KW-1185">Reference proteome</keyword>
<evidence type="ECO:0000313" key="2">
    <source>
        <dbReference type="Proteomes" id="UP001164746"/>
    </source>
</evidence>
<dbReference type="Proteomes" id="UP001164746">
    <property type="component" value="Chromosome 3"/>
</dbReference>
<reference evidence="1" key="1">
    <citation type="submission" date="2022-11" db="EMBL/GenBank/DDBJ databases">
        <title>Centuries of genome instability and evolution in soft-shell clam transmissible cancer (bioRxiv).</title>
        <authorList>
            <person name="Hart S.F.M."/>
            <person name="Yonemitsu M.A."/>
            <person name="Giersch R.M."/>
            <person name="Beal B.F."/>
            <person name="Arriagada G."/>
            <person name="Davis B.W."/>
            <person name="Ostrander E.A."/>
            <person name="Goff S.P."/>
            <person name="Metzger M.J."/>
        </authorList>
    </citation>
    <scope>NUCLEOTIDE SEQUENCE</scope>
    <source>
        <strain evidence="1">MELC-2E11</strain>
        <tissue evidence="1">Siphon/mantle</tissue>
    </source>
</reference>
<name>A0ABY7DQV8_MYAAR</name>